<sequence>MTNLNEKLYIIRASLPQQPNTWRTVLIPEAFSLLQLHIVLQDLFGWKDSEYSFHVYHQSIPCIQKSDLDSCPEIEVLLSSYFPSIVYQLVLPNECDGWIKSVAPGMYIEHTHPHDPTPLLSIHGQEELFAMRILKDERVYKLRNVFEQNTKLRYEFDPGVHSLPTFQLDLQVIETLTPSQGGVCPEQFSPIIIDGEGSCATGGYKFEAFNLSNIQKRLNRTHYPQNDERERRCYICRWYQHDCLLNKSNSDSALYETDESSCYCLDHESHKALEPLSDEQSIRAWESSRDELLIERAHFLSTVARTHGGISCDGLQDCHWREYNNEPCVYCSSMHYSS</sequence>
<feature type="domain" description="Plasmid pRiA4b Orf3-like" evidence="1">
    <location>
        <begin position="17"/>
        <end position="200"/>
    </location>
</feature>
<evidence type="ECO:0000313" key="2">
    <source>
        <dbReference type="EMBL" id="KAK9701239.1"/>
    </source>
</evidence>
<dbReference type="Proteomes" id="UP001479436">
    <property type="component" value="Unassembled WGS sequence"/>
</dbReference>
<dbReference type="Gene3D" id="3.10.290.30">
    <property type="entry name" value="MM3350-like"/>
    <property type="match status" value="1"/>
</dbReference>
<gene>
    <name evidence="2" type="ORF">K7432_011799</name>
</gene>
<accession>A0ABR2VTG0</accession>
<dbReference type="Pfam" id="PF07929">
    <property type="entry name" value="PRiA4_ORF3"/>
    <property type="match status" value="1"/>
</dbReference>
<evidence type="ECO:0000259" key="1">
    <source>
        <dbReference type="Pfam" id="PF07929"/>
    </source>
</evidence>
<dbReference type="EMBL" id="JASJQH010007831">
    <property type="protein sequence ID" value="KAK9701239.1"/>
    <property type="molecule type" value="Genomic_DNA"/>
</dbReference>
<reference evidence="2 3" key="1">
    <citation type="submission" date="2023-04" db="EMBL/GenBank/DDBJ databases">
        <title>Genome of Basidiobolus ranarum AG-B5.</title>
        <authorList>
            <person name="Stajich J.E."/>
            <person name="Carter-House D."/>
            <person name="Gryganskyi A."/>
        </authorList>
    </citation>
    <scope>NUCLEOTIDE SEQUENCE [LARGE SCALE GENOMIC DNA]</scope>
    <source>
        <strain evidence="2 3">AG-B5</strain>
    </source>
</reference>
<dbReference type="InterPro" id="IPR024047">
    <property type="entry name" value="MM3350-like_sf"/>
</dbReference>
<keyword evidence="3" id="KW-1185">Reference proteome</keyword>
<name>A0ABR2VTG0_9FUNG</name>
<proteinExistence type="predicted"/>
<protein>
    <recommendedName>
        <fullName evidence="1">Plasmid pRiA4b Orf3-like domain-containing protein</fullName>
    </recommendedName>
</protein>
<dbReference type="InterPro" id="IPR012912">
    <property type="entry name" value="Plasmid_pRiA4b_Orf3-like"/>
</dbReference>
<dbReference type="SUPFAM" id="SSF159941">
    <property type="entry name" value="MM3350-like"/>
    <property type="match status" value="1"/>
</dbReference>
<comment type="caution">
    <text evidence="2">The sequence shown here is derived from an EMBL/GenBank/DDBJ whole genome shotgun (WGS) entry which is preliminary data.</text>
</comment>
<organism evidence="2 3">
    <name type="scientific">Basidiobolus ranarum</name>
    <dbReference type="NCBI Taxonomy" id="34480"/>
    <lineage>
        <taxon>Eukaryota</taxon>
        <taxon>Fungi</taxon>
        <taxon>Fungi incertae sedis</taxon>
        <taxon>Zoopagomycota</taxon>
        <taxon>Entomophthoromycotina</taxon>
        <taxon>Basidiobolomycetes</taxon>
        <taxon>Basidiobolales</taxon>
        <taxon>Basidiobolaceae</taxon>
        <taxon>Basidiobolus</taxon>
    </lineage>
</organism>
<evidence type="ECO:0000313" key="3">
    <source>
        <dbReference type="Proteomes" id="UP001479436"/>
    </source>
</evidence>